<accession>A0A3N1CUS8</accession>
<dbReference type="SUPFAM" id="SSF55469">
    <property type="entry name" value="FMN-dependent nitroreductase-like"/>
    <property type="match status" value="1"/>
</dbReference>
<sequence>MSASSGNKDIGDIEEAVRGAIEGAVWAPSIHNTQPWWFGTSEADGGVRLSLHADPERRLTVADPEGREMTLSCGAALATLRLGLLAAGFVPEVEITPDPERPLLLAEVTVRERAEPPAEAVRLIGQVRERRTHRGAFAEKGPPEYLMSSLVEEALLEDTDLRVLSDPRKTRALGALSEAAEQLQRLDERYQEEFAHWAPASGSRRRDGVPDTAYPIEHQETHPHFPERAFWRDRAQGMDVGTEIPGETGTVCVLETATDDRVAWLAAGQALQRVLLHASAERYTAALHTQALELPPLRALITDRLCAGRHPQMIFRLGRSGPVFTSVRREYSEVVYKAPESTRS</sequence>
<evidence type="ECO:0000313" key="3">
    <source>
        <dbReference type="Proteomes" id="UP000272400"/>
    </source>
</evidence>
<dbReference type="NCBIfam" id="NF047509">
    <property type="entry name" value="Rv3131_FMN_oxido"/>
    <property type="match status" value="1"/>
</dbReference>
<keyword evidence="1" id="KW-0175">Coiled coil</keyword>
<dbReference type="OrthoDB" id="8156917at2"/>
<dbReference type="Gene3D" id="3.40.109.10">
    <property type="entry name" value="NADH Oxidase"/>
    <property type="match status" value="1"/>
</dbReference>
<keyword evidence="3" id="KW-1185">Reference proteome</keyword>
<dbReference type="RefSeq" id="WP_123664611.1">
    <property type="nucleotide sequence ID" value="NZ_RJKE01000001.1"/>
</dbReference>
<evidence type="ECO:0000256" key="1">
    <source>
        <dbReference type="SAM" id="Coils"/>
    </source>
</evidence>
<evidence type="ECO:0008006" key="4">
    <source>
        <dbReference type="Google" id="ProtNLM"/>
    </source>
</evidence>
<dbReference type="AlphaFoldDB" id="A0A3N1CUS8"/>
<feature type="coiled-coil region" evidence="1">
    <location>
        <begin position="169"/>
        <end position="196"/>
    </location>
</feature>
<comment type="caution">
    <text evidence="2">The sequence shown here is derived from an EMBL/GenBank/DDBJ whole genome shotgun (WGS) entry which is preliminary data.</text>
</comment>
<proteinExistence type="predicted"/>
<evidence type="ECO:0000313" key="2">
    <source>
        <dbReference type="EMBL" id="ROO85063.1"/>
    </source>
</evidence>
<organism evidence="2 3">
    <name type="scientific">Actinocorallia herbida</name>
    <dbReference type="NCBI Taxonomy" id="58109"/>
    <lineage>
        <taxon>Bacteria</taxon>
        <taxon>Bacillati</taxon>
        <taxon>Actinomycetota</taxon>
        <taxon>Actinomycetes</taxon>
        <taxon>Streptosporangiales</taxon>
        <taxon>Thermomonosporaceae</taxon>
        <taxon>Actinocorallia</taxon>
    </lineage>
</organism>
<protein>
    <recommendedName>
        <fullName evidence="4">Nitroreductase family protein</fullName>
    </recommendedName>
</protein>
<reference evidence="2 3" key="1">
    <citation type="submission" date="2018-11" db="EMBL/GenBank/DDBJ databases">
        <title>Sequencing the genomes of 1000 actinobacteria strains.</title>
        <authorList>
            <person name="Klenk H.-P."/>
        </authorList>
    </citation>
    <scope>NUCLEOTIDE SEQUENCE [LARGE SCALE GENOMIC DNA]</scope>
    <source>
        <strain evidence="2 3">DSM 44254</strain>
    </source>
</reference>
<gene>
    <name evidence="2" type="ORF">EDD29_2598</name>
</gene>
<name>A0A3N1CUS8_9ACTN</name>
<dbReference type="InterPro" id="IPR000415">
    <property type="entry name" value="Nitroreductase-like"/>
</dbReference>
<dbReference type="EMBL" id="RJKE01000001">
    <property type="protein sequence ID" value="ROO85063.1"/>
    <property type="molecule type" value="Genomic_DNA"/>
</dbReference>
<dbReference type="GO" id="GO:0016491">
    <property type="term" value="F:oxidoreductase activity"/>
    <property type="evidence" value="ECO:0007669"/>
    <property type="project" value="InterPro"/>
</dbReference>
<dbReference type="Proteomes" id="UP000272400">
    <property type="component" value="Unassembled WGS sequence"/>
</dbReference>